<evidence type="ECO:0000313" key="3">
    <source>
        <dbReference type="Proteomes" id="UP000252731"/>
    </source>
</evidence>
<evidence type="ECO:0000259" key="1">
    <source>
        <dbReference type="Pfam" id="PF13643"/>
    </source>
</evidence>
<protein>
    <submittedName>
        <fullName evidence="2">Uncharacterized protein DUF4145</fullName>
    </submittedName>
</protein>
<dbReference type="Pfam" id="PF13643">
    <property type="entry name" value="DUF4145"/>
    <property type="match status" value="1"/>
</dbReference>
<accession>A0A366K0U5</accession>
<reference evidence="2 3" key="1">
    <citation type="submission" date="2018-06" db="EMBL/GenBank/DDBJ databases">
        <title>Freshwater and sediment microbial communities from various areas in North America, analyzing microbe dynamics in response to fracking.</title>
        <authorList>
            <person name="Lamendella R."/>
        </authorList>
    </citation>
    <scope>NUCLEOTIDE SEQUENCE [LARGE SCALE GENOMIC DNA]</scope>
    <source>
        <strain evidence="2 3">14_TX</strain>
    </source>
</reference>
<organism evidence="2 3">
    <name type="scientific">Cytobacillus firmus</name>
    <name type="common">Bacillus firmus</name>
    <dbReference type="NCBI Taxonomy" id="1399"/>
    <lineage>
        <taxon>Bacteria</taxon>
        <taxon>Bacillati</taxon>
        <taxon>Bacillota</taxon>
        <taxon>Bacilli</taxon>
        <taxon>Bacillales</taxon>
        <taxon>Bacillaceae</taxon>
        <taxon>Cytobacillus</taxon>
    </lineage>
</organism>
<dbReference type="Proteomes" id="UP000252731">
    <property type="component" value="Unassembled WGS sequence"/>
</dbReference>
<gene>
    <name evidence="2" type="ORF">DFO70_103428</name>
</gene>
<dbReference type="RefSeq" id="WP_113882066.1">
    <property type="nucleotide sequence ID" value="NZ_QNSF01000003.1"/>
</dbReference>
<dbReference type="InterPro" id="IPR025285">
    <property type="entry name" value="DUF4145"/>
</dbReference>
<feature type="domain" description="DUF4145" evidence="1">
    <location>
        <begin position="128"/>
        <end position="225"/>
    </location>
</feature>
<proteinExistence type="predicted"/>
<comment type="caution">
    <text evidence="2">The sequence shown here is derived from an EMBL/GenBank/DDBJ whole genome shotgun (WGS) entry which is preliminary data.</text>
</comment>
<keyword evidence="3" id="KW-1185">Reference proteome</keyword>
<dbReference type="OrthoDB" id="6402073at2"/>
<dbReference type="AlphaFoldDB" id="A0A366K0U5"/>
<name>A0A366K0U5_CYTFI</name>
<evidence type="ECO:0000313" key="2">
    <source>
        <dbReference type="EMBL" id="RBP95386.1"/>
    </source>
</evidence>
<sequence length="243" mass="28306">MEKLDEKVYCSSCKQKTNHQILYTHSQSSEVNDDFHWHEKHHIAQCLGCDVICFVRQYGSEDMWDINSGEQVWVDDFTVYPEEPQKVSIKEKLEEKMFHRKAKHFKNAPESIQNLYNQIIESFSKGHDILCAAGLRTLIEGICTHLGIKKGYLYDENGIQIPDEEGIIRKHESLGGKIFELYDKKFIILHQALILQKVIKFGNDALHKMKTPSYYTLTEAVDIVEKVLYDIFELKNHSLLKKS</sequence>
<dbReference type="EMBL" id="QNSF01000003">
    <property type="protein sequence ID" value="RBP95386.1"/>
    <property type="molecule type" value="Genomic_DNA"/>
</dbReference>